<evidence type="ECO:0000256" key="8">
    <source>
        <dbReference type="ARBA" id="ARBA00022927"/>
    </source>
</evidence>
<comment type="function">
    <text evidence="12 13">Required for formation of the rod structure in the basal body of the flagellar apparatus. Together with FliI and FliH, may constitute the export apparatus of flagellin.</text>
</comment>
<dbReference type="Gene3D" id="3.40.1690.10">
    <property type="entry name" value="secretion proteins EscU"/>
    <property type="match status" value="1"/>
</dbReference>
<keyword evidence="15" id="KW-0282">Flagellum</keyword>
<dbReference type="SUPFAM" id="SSF160544">
    <property type="entry name" value="EscU C-terminal domain-like"/>
    <property type="match status" value="1"/>
</dbReference>
<dbReference type="OrthoDB" id="9807950at2"/>
<evidence type="ECO:0000313" key="15">
    <source>
        <dbReference type="EMBL" id="SHH56683.1"/>
    </source>
</evidence>
<evidence type="ECO:0000256" key="12">
    <source>
        <dbReference type="ARBA" id="ARBA00025078"/>
    </source>
</evidence>
<evidence type="ECO:0000256" key="4">
    <source>
        <dbReference type="ARBA" id="ARBA00022448"/>
    </source>
</evidence>
<keyword evidence="15" id="KW-0969">Cilium</keyword>
<keyword evidence="11 13" id="KW-1006">Bacterial flagellum protein export</keyword>
<proteinExistence type="inferred from homology"/>
<evidence type="ECO:0000256" key="6">
    <source>
        <dbReference type="ARBA" id="ARBA00022692"/>
    </source>
</evidence>
<dbReference type="PANTHER" id="PTHR30531:SF12">
    <property type="entry name" value="FLAGELLAR BIOSYNTHETIC PROTEIN FLHB"/>
    <property type="match status" value="1"/>
</dbReference>
<dbReference type="STRING" id="1121409.SAMN02745124_00941"/>
<evidence type="ECO:0000256" key="7">
    <source>
        <dbReference type="ARBA" id="ARBA00022795"/>
    </source>
</evidence>
<keyword evidence="15" id="KW-0966">Cell projection</keyword>
<name>A0A1M5U215_9BACT</name>
<evidence type="ECO:0000256" key="2">
    <source>
        <dbReference type="ARBA" id="ARBA00010690"/>
    </source>
</evidence>
<comment type="subcellular location">
    <subcellularLocation>
        <location evidence="1">Cell membrane</location>
        <topology evidence="1">Multi-pass membrane protein</topology>
    </subcellularLocation>
</comment>
<dbReference type="PRINTS" id="PR00950">
    <property type="entry name" value="TYPE3IMSPROT"/>
</dbReference>
<dbReference type="GO" id="GO:0005886">
    <property type="term" value="C:plasma membrane"/>
    <property type="evidence" value="ECO:0007669"/>
    <property type="project" value="UniProtKB-SubCell"/>
</dbReference>
<evidence type="ECO:0000256" key="5">
    <source>
        <dbReference type="ARBA" id="ARBA00022475"/>
    </source>
</evidence>
<dbReference type="InterPro" id="IPR006135">
    <property type="entry name" value="T3SS_substrate_exporter"/>
</dbReference>
<keyword evidence="8 13" id="KW-0653">Protein transport</keyword>
<keyword evidence="5 13" id="KW-1003">Cell membrane</keyword>
<evidence type="ECO:0000256" key="3">
    <source>
        <dbReference type="ARBA" id="ARBA00021622"/>
    </source>
</evidence>
<organism evidence="15 16">
    <name type="scientific">Desulfofustis glycolicus DSM 9705</name>
    <dbReference type="NCBI Taxonomy" id="1121409"/>
    <lineage>
        <taxon>Bacteria</taxon>
        <taxon>Pseudomonadati</taxon>
        <taxon>Thermodesulfobacteriota</taxon>
        <taxon>Desulfobulbia</taxon>
        <taxon>Desulfobulbales</taxon>
        <taxon>Desulfocapsaceae</taxon>
        <taxon>Desulfofustis</taxon>
    </lineage>
</organism>
<dbReference type="GO" id="GO:0009306">
    <property type="term" value="P:protein secretion"/>
    <property type="evidence" value="ECO:0007669"/>
    <property type="project" value="InterPro"/>
</dbReference>
<dbReference type="Proteomes" id="UP000184139">
    <property type="component" value="Unassembled WGS sequence"/>
</dbReference>
<dbReference type="AlphaFoldDB" id="A0A1M5U215"/>
<evidence type="ECO:0000256" key="11">
    <source>
        <dbReference type="ARBA" id="ARBA00023225"/>
    </source>
</evidence>
<evidence type="ECO:0000313" key="16">
    <source>
        <dbReference type="Proteomes" id="UP000184139"/>
    </source>
</evidence>
<evidence type="ECO:0000256" key="10">
    <source>
        <dbReference type="ARBA" id="ARBA00023136"/>
    </source>
</evidence>
<feature type="transmembrane region" description="Helical" evidence="13">
    <location>
        <begin position="191"/>
        <end position="213"/>
    </location>
</feature>
<dbReference type="PANTHER" id="PTHR30531">
    <property type="entry name" value="FLAGELLAR BIOSYNTHETIC PROTEIN FLHB"/>
    <property type="match status" value="1"/>
</dbReference>
<keyword evidence="9 13" id="KW-1133">Transmembrane helix</keyword>
<gene>
    <name evidence="13" type="primary">flhB</name>
    <name evidence="15" type="ORF">SAMN02745124_00941</name>
</gene>
<dbReference type="NCBIfam" id="TIGR00328">
    <property type="entry name" value="flhB"/>
    <property type="match status" value="1"/>
</dbReference>
<dbReference type="Gene3D" id="6.10.250.2080">
    <property type="match status" value="1"/>
</dbReference>
<sequence length="356" mass="39836">MAEEAPSGGERTEAPTAKRRQDFREKGQVAQSKEVHTAALFTFCLALWLFYMPSFFLRMNDLIAHIWRSSGTFEVTPPAIVALSAFILKDVALLLAPLFVLVLIVGFFSSVFQFGWLLTAKPFVPDISKFDPIKGLGRLFSKRSLVEVAKSLAKISLIAWLAYSTVINHIEEALILIDTQPITALVYIGKMAALILAKVCGLLIFLAFLDFLYTRYEMEEKMKMTKQEVKEEHKETEGDPYIKSQIRSIQQEMARKRMMAEVPKADVVITNPTHIAVAVKYDSGEMDAPVVIAKGQELVALKIREIARDHNVPIVENPPVARLLHKIDLGATIPESLFKAVAEILAHVYSLKGIRP</sequence>
<dbReference type="Pfam" id="PF01312">
    <property type="entry name" value="Bac_export_2"/>
    <property type="match status" value="1"/>
</dbReference>
<dbReference type="GO" id="GO:0044780">
    <property type="term" value="P:bacterial-type flagellum assembly"/>
    <property type="evidence" value="ECO:0007669"/>
    <property type="project" value="InterPro"/>
</dbReference>
<dbReference type="InterPro" id="IPR006136">
    <property type="entry name" value="FlhB"/>
</dbReference>
<keyword evidence="7 13" id="KW-1005">Bacterial flagellum biogenesis</keyword>
<accession>A0A1M5U215</accession>
<keyword evidence="16" id="KW-1185">Reference proteome</keyword>
<feature type="transmembrane region" description="Helical" evidence="13">
    <location>
        <begin position="38"/>
        <end position="57"/>
    </location>
</feature>
<evidence type="ECO:0000256" key="13">
    <source>
        <dbReference type="RuleBase" id="RU364091"/>
    </source>
</evidence>
<evidence type="ECO:0000256" key="1">
    <source>
        <dbReference type="ARBA" id="ARBA00004651"/>
    </source>
</evidence>
<protein>
    <recommendedName>
        <fullName evidence="3 13">Flagellar biosynthetic protein FlhB</fullName>
    </recommendedName>
</protein>
<keyword evidence="6 13" id="KW-0812">Transmembrane</keyword>
<comment type="similarity">
    <text evidence="2 13">Belongs to the type III secretion exporter family.</text>
</comment>
<evidence type="ECO:0000256" key="9">
    <source>
        <dbReference type="ARBA" id="ARBA00022989"/>
    </source>
</evidence>
<dbReference type="InterPro" id="IPR029025">
    <property type="entry name" value="T3SS_substrate_exporter_C"/>
</dbReference>
<feature type="transmembrane region" description="Helical" evidence="13">
    <location>
        <begin position="94"/>
        <end position="119"/>
    </location>
</feature>
<comment type="caution">
    <text evidence="13">Lacks conserved residue(s) required for the propagation of feature annotation.</text>
</comment>
<dbReference type="EMBL" id="FQXS01000004">
    <property type="protein sequence ID" value="SHH56683.1"/>
    <property type="molecule type" value="Genomic_DNA"/>
</dbReference>
<reference evidence="15 16" key="1">
    <citation type="submission" date="2016-11" db="EMBL/GenBank/DDBJ databases">
        <authorList>
            <person name="Jaros S."/>
            <person name="Januszkiewicz K."/>
            <person name="Wedrychowicz H."/>
        </authorList>
    </citation>
    <scope>NUCLEOTIDE SEQUENCE [LARGE SCALE GENOMIC DNA]</scope>
    <source>
        <strain evidence="15 16">DSM 9705</strain>
    </source>
</reference>
<keyword evidence="4 13" id="KW-0813">Transport</keyword>
<evidence type="ECO:0000256" key="14">
    <source>
        <dbReference type="SAM" id="MobiDB-lite"/>
    </source>
</evidence>
<feature type="region of interest" description="Disordered" evidence="14">
    <location>
        <begin position="1"/>
        <end position="23"/>
    </location>
</feature>
<keyword evidence="10 13" id="KW-0472">Membrane</keyword>
<dbReference type="RefSeq" id="WP_073373722.1">
    <property type="nucleotide sequence ID" value="NZ_FQXS01000004.1"/>
</dbReference>